<accession>A0A151IH64</accession>
<dbReference type="PANTHER" id="PTHR37162:SF1">
    <property type="entry name" value="BED-TYPE DOMAIN-CONTAINING PROTEIN"/>
    <property type="match status" value="1"/>
</dbReference>
<feature type="compositionally biased region" description="Basic and acidic residues" evidence="1">
    <location>
        <begin position="7"/>
        <end position="22"/>
    </location>
</feature>
<dbReference type="SUPFAM" id="SSF53098">
    <property type="entry name" value="Ribonuclease H-like"/>
    <property type="match status" value="1"/>
</dbReference>
<keyword evidence="4" id="KW-1185">Reference proteome</keyword>
<reference evidence="3 4" key="1">
    <citation type="submission" date="2016-03" db="EMBL/GenBank/DDBJ databases">
        <title>Cyphomyrmex costatus WGS genome.</title>
        <authorList>
            <person name="Nygaard S."/>
            <person name="Hu H."/>
            <person name="Boomsma J."/>
            <person name="Zhang G."/>
        </authorList>
    </citation>
    <scope>NUCLEOTIDE SEQUENCE [LARGE SCALE GENOMIC DNA]</scope>
    <source>
        <strain evidence="3">MS0001</strain>
        <tissue evidence="3">Whole body</tissue>
    </source>
</reference>
<organism evidence="3 4">
    <name type="scientific">Cyphomyrmex costatus</name>
    <dbReference type="NCBI Taxonomy" id="456900"/>
    <lineage>
        <taxon>Eukaryota</taxon>
        <taxon>Metazoa</taxon>
        <taxon>Ecdysozoa</taxon>
        <taxon>Arthropoda</taxon>
        <taxon>Hexapoda</taxon>
        <taxon>Insecta</taxon>
        <taxon>Pterygota</taxon>
        <taxon>Neoptera</taxon>
        <taxon>Endopterygota</taxon>
        <taxon>Hymenoptera</taxon>
        <taxon>Apocrita</taxon>
        <taxon>Aculeata</taxon>
        <taxon>Formicoidea</taxon>
        <taxon>Formicidae</taxon>
        <taxon>Myrmicinae</taxon>
        <taxon>Cyphomyrmex</taxon>
    </lineage>
</organism>
<dbReference type="InterPro" id="IPR012337">
    <property type="entry name" value="RNaseH-like_sf"/>
</dbReference>
<sequence length="724" mass="83432">MNKRRRSETPERTRKVRGDSSVKNKKRLQKYRVEWQNNPSRSLWLRPISEKPSRAKCILCNAEFTADISVISNHVNGKSHVTAARAVGKTSIPEVLRSIENQNNKKVQKDRDLKEGEIKLCGFIAECKLPYSTSDRLYGVMRSVCKDSEIAKSIKLGRIKAIGIIKNVIGKTYTDELACVFKFSKFSVIIDESTDIGTSKNMAICVRLFNERKKSIESKFWQLVNVFNKDDFEAAQIGATAQRLYDSLIETFQAENVPTDNIIGFGSDGCNAMFGKHNGVAVKMQQLLPGVIVVKCICHSLDICSSKGCEKLPRRCEDLARNVYSFFKHSSKRQAQFNEFQAFFEIEPHKILFIAQTRWLSLLQVVKRLLEQWVALQAFFTSKWYEEKLVAAECIYHDLHDRKIKMFYYFLEWVLPKIVGVNEYFQSEKIVITDVHQKMKSLYLKLLLAYMSRNKISRISLENINPSDDSLFVRLEQMYLGINIRREIDNANITKENLTDFFYRCRNFLITVCQEIKSRYDLSEKNIFSKVSWLNPKVAFSTDDTRPSSIEPLIQIVPRIVPPENLNLIQTIDDQWRMLPYDSALREFVTVQSNISNIDTIWCEVRDLKTSSNEQSYKEIGQFALDVLVLPHSSADCERIFSKINHIKTSSRNKFLSNTVQGLLAAAECISDVGCINFQPSDKMLSYMTADNIYGAKKTDINDSKKNLDKENEIFEEECDIIFD</sequence>
<evidence type="ECO:0000313" key="4">
    <source>
        <dbReference type="Proteomes" id="UP000078542"/>
    </source>
</evidence>
<dbReference type="EMBL" id="KQ977639">
    <property type="protein sequence ID" value="KYN01121.1"/>
    <property type="molecule type" value="Genomic_DNA"/>
</dbReference>
<name>A0A151IH64_9HYME</name>
<protein>
    <recommendedName>
        <fullName evidence="2">HAT C-terminal dimerisation domain-containing protein</fullName>
    </recommendedName>
</protein>
<feature type="region of interest" description="Disordered" evidence="1">
    <location>
        <begin position="1"/>
        <end position="26"/>
    </location>
</feature>
<gene>
    <name evidence="3" type="ORF">ALC62_08095</name>
</gene>
<feature type="domain" description="HAT C-terminal dimerisation" evidence="2">
    <location>
        <begin position="612"/>
        <end position="665"/>
    </location>
</feature>
<dbReference type="GO" id="GO:0046983">
    <property type="term" value="F:protein dimerization activity"/>
    <property type="evidence" value="ECO:0007669"/>
    <property type="project" value="InterPro"/>
</dbReference>
<proteinExistence type="predicted"/>
<dbReference type="PANTHER" id="PTHR37162">
    <property type="entry name" value="HAT FAMILY DIMERISATION DOMAINCONTAINING PROTEIN-RELATED"/>
    <property type="match status" value="1"/>
</dbReference>
<evidence type="ECO:0000256" key="1">
    <source>
        <dbReference type="SAM" id="MobiDB-lite"/>
    </source>
</evidence>
<dbReference type="InterPro" id="IPR008906">
    <property type="entry name" value="HATC_C_dom"/>
</dbReference>
<dbReference type="STRING" id="456900.A0A151IH64"/>
<dbReference type="Pfam" id="PF05699">
    <property type="entry name" value="Dimer_Tnp_hAT"/>
    <property type="match status" value="1"/>
</dbReference>
<dbReference type="Proteomes" id="UP000078542">
    <property type="component" value="Unassembled WGS sequence"/>
</dbReference>
<dbReference type="AlphaFoldDB" id="A0A151IH64"/>
<evidence type="ECO:0000313" key="3">
    <source>
        <dbReference type="EMBL" id="KYN01121.1"/>
    </source>
</evidence>
<evidence type="ECO:0000259" key="2">
    <source>
        <dbReference type="Pfam" id="PF05699"/>
    </source>
</evidence>